<dbReference type="Pfam" id="PF00144">
    <property type="entry name" value="Beta-lactamase"/>
    <property type="match status" value="1"/>
</dbReference>
<dbReference type="SUPFAM" id="SSF82171">
    <property type="entry name" value="DPP6 N-terminal domain-like"/>
    <property type="match status" value="1"/>
</dbReference>
<organism evidence="3 4">
    <name type="scientific">Kutzneria buriramensis</name>
    <dbReference type="NCBI Taxonomy" id="1045776"/>
    <lineage>
        <taxon>Bacteria</taxon>
        <taxon>Bacillati</taxon>
        <taxon>Actinomycetota</taxon>
        <taxon>Actinomycetes</taxon>
        <taxon>Pseudonocardiales</taxon>
        <taxon>Pseudonocardiaceae</taxon>
        <taxon>Kutzneria</taxon>
    </lineage>
</organism>
<comment type="caution">
    <text evidence="3">The sequence shown here is derived from an EMBL/GenBank/DDBJ whole genome shotgun (WGS) entry which is preliminary data.</text>
</comment>
<dbReference type="Gene3D" id="3.40.50.1820">
    <property type="entry name" value="alpha/beta hydrolase"/>
    <property type="match status" value="1"/>
</dbReference>
<keyword evidence="3" id="KW-0031">Aminopeptidase</keyword>
<dbReference type="InterPro" id="IPR029058">
    <property type="entry name" value="AB_hydrolase_fold"/>
</dbReference>
<evidence type="ECO:0000313" key="4">
    <source>
        <dbReference type="Proteomes" id="UP000256269"/>
    </source>
</evidence>
<gene>
    <name evidence="3" type="ORF">BCF44_113311</name>
</gene>
<sequence length="1065" mass="113774">MEIDDLYRMSLPSQPAISPDGGRIVYVLTTADREADRNVSQLWQIETGGRQPRRLTRGVSDSSPAWSPDGTRIAFLRAEDGPAQVWLLPASGEPERVTTLPHGAGAPVWSPDGGRIAFAATVDPDGREAAPVAIDRLGYKFDGVGLFGTKRRHLHVLDIATGKVSQVTYGDWHASDPAWSPDGKLLAFSAAQDPDAARTFRSAAYVVEPGGEPRLVGSGDGQAGPVAWTADGEALLVVGRTDTAIGHQGLLRVPLDGGEVGDLVKALDRNVMPGGPGYPGALPQTIGDTVLFCVRDRGCSHLYAWDGAARVVVGGAGNVVSGVDIAGDKIAIVLATADSYGEIATVDLDGGITVLTEHSLDVELFSHEEREFTVSDGTVVHGWLLRDPSRQGPLPLLLDIHGGPHNAWNAAADSVHLYHQVLASRGWAVLLLNPPASDGYGEAFYTATLGQWGLVDAKHFLEPLDELVASGVADPNRLAVAGYSYGGFMTCYLTSRDNRFAVAVAGGIVADATSMAGTSDAGHYLARAGFSSNEASPLSRVDDVRTPTLVLQGGSDERCPVGQAEQWFTALHERGVRSELVVYPGAAHMFILGGRPSHRADYNQRILDWVTQTPSIRAEHWRQRLAELARKHGVPGAALGILRLDTDEVVSVSAGVLSTATEIAVTDDSVFQIGSITKVWTTTLAMQLVDEGLIELDAPIADVLPELRLSDPDVAKHVTLRHLLTHTSGIDGDVLTDTGRGDDCVARYVEQLDQAAQNHPLGVTFSYCNAGFVLVGRVIEKLTGKTWDDALRERLIEPLGLTHTVTLPEEALMLRPAVGHQTVEEETRPALAWGLTRSLGPAGLIVSTTADVLAFARMHLAGGGGLLSEASVKAMTEHEVDVPNKYGLADSWGLGWMRFEWDGGQVIGHDGNTIGQSSFLRIVPEPGLAVTLLANGGNARDLYVELFTEIFAELADIAVPQPLEPPVAPPDVDATRHFGTYERASERLEVFQGESGVRLRTTVTGPLAALYPEPVTELDLLPVRENVFVCREPGHIGWASVVFYTLPSGEPYLHSHGRATPKVGP</sequence>
<dbReference type="InterPro" id="IPR001466">
    <property type="entry name" value="Beta-lactam-related"/>
</dbReference>
<dbReference type="InterPro" id="IPR011042">
    <property type="entry name" value="6-blade_b-propeller_TolB-like"/>
</dbReference>
<dbReference type="GO" id="GO:0004177">
    <property type="term" value="F:aminopeptidase activity"/>
    <property type="evidence" value="ECO:0007669"/>
    <property type="project" value="UniProtKB-KW"/>
</dbReference>
<dbReference type="PANTHER" id="PTHR46825">
    <property type="entry name" value="D-ALANYL-D-ALANINE-CARBOXYPEPTIDASE/ENDOPEPTIDASE AMPH"/>
    <property type="match status" value="1"/>
</dbReference>
<accession>A0A3E0H9C5</accession>
<dbReference type="InterPro" id="IPR011659">
    <property type="entry name" value="WD40"/>
</dbReference>
<dbReference type="Gene3D" id="3.40.710.10">
    <property type="entry name" value="DD-peptidase/beta-lactamase superfamily"/>
    <property type="match status" value="1"/>
</dbReference>
<reference evidence="3 4" key="1">
    <citation type="submission" date="2018-08" db="EMBL/GenBank/DDBJ databases">
        <title>Genomic Encyclopedia of Archaeal and Bacterial Type Strains, Phase II (KMG-II): from individual species to whole genera.</title>
        <authorList>
            <person name="Goeker M."/>
        </authorList>
    </citation>
    <scope>NUCLEOTIDE SEQUENCE [LARGE SCALE GENOMIC DNA]</scope>
    <source>
        <strain evidence="3 4">DSM 45791</strain>
    </source>
</reference>
<dbReference type="InterPro" id="IPR050491">
    <property type="entry name" value="AmpC-like"/>
</dbReference>
<dbReference type="Pfam" id="PF07676">
    <property type="entry name" value="PD40"/>
    <property type="match status" value="3"/>
</dbReference>
<name>A0A3E0H9C5_9PSEU</name>
<dbReference type="Proteomes" id="UP000256269">
    <property type="component" value="Unassembled WGS sequence"/>
</dbReference>
<dbReference type="Gene3D" id="2.120.10.30">
    <property type="entry name" value="TolB, C-terminal domain"/>
    <property type="match status" value="2"/>
</dbReference>
<evidence type="ECO:0000259" key="2">
    <source>
        <dbReference type="Pfam" id="PF00326"/>
    </source>
</evidence>
<dbReference type="GO" id="GO:0008236">
    <property type="term" value="F:serine-type peptidase activity"/>
    <property type="evidence" value="ECO:0007669"/>
    <property type="project" value="InterPro"/>
</dbReference>
<dbReference type="EMBL" id="QUNO01000013">
    <property type="protein sequence ID" value="REH39456.1"/>
    <property type="molecule type" value="Genomic_DNA"/>
</dbReference>
<keyword evidence="3" id="KW-0645">Protease</keyword>
<dbReference type="GO" id="GO:0006508">
    <property type="term" value="P:proteolysis"/>
    <property type="evidence" value="ECO:0007669"/>
    <property type="project" value="InterPro"/>
</dbReference>
<feature type="domain" description="Beta-lactamase-related" evidence="1">
    <location>
        <begin position="622"/>
        <end position="938"/>
    </location>
</feature>
<keyword evidence="4" id="KW-1185">Reference proteome</keyword>
<dbReference type="AlphaFoldDB" id="A0A3E0H9C5"/>
<evidence type="ECO:0000313" key="3">
    <source>
        <dbReference type="EMBL" id="REH39456.1"/>
    </source>
</evidence>
<dbReference type="SUPFAM" id="SSF53474">
    <property type="entry name" value="alpha/beta-Hydrolases"/>
    <property type="match status" value="1"/>
</dbReference>
<dbReference type="SUPFAM" id="SSF56601">
    <property type="entry name" value="beta-lactamase/transpeptidase-like"/>
    <property type="match status" value="1"/>
</dbReference>
<keyword evidence="3" id="KW-0378">Hydrolase</keyword>
<dbReference type="InterPro" id="IPR001375">
    <property type="entry name" value="Peptidase_S9_cat"/>
</dbReference>
<evidence type="ECO:0000259" key="1">
    <source>
        <dbReference type="Pfam" id="PF00144"/>
    </source>
</evidence>
<proteinExistence type="predicted"/>
<feature type="domain" description="Peptidase S9 prolyl oligopeptidase catalytic" evidence="2">
    <location>
        <begin position="419"/>
        <end position="612"/>
    </location>
</feature>
<protein>
    <submittedName>
        <fullName evidence="3">Dipeptidyl aminopeptidase/acylaminoacyl peptidase</fullName>
    </submittedName>
</protein>
<dbReference type="PANTHER" id="PTHR46825:SF9">
    <property type="entry name" value="BETA-LACTAMASE-RELATED DOMAIN-CONTAINING PROTEIN"/>
    <property type="match status" value="1"/>
</dbReference>
<dbReference type="InterPro" id="IPR012338">
    <property type="entry name" value="Beta-lactam/transpept-like"/>
</dbReference>
<dbReference type="Pfam" id="PF00326">
    <property type="entry name" value="Peptidase_S9"/>
    <property type="match status" value="1"/>
</dbReference>